<reference evidence="3 4" key="1">
    <citation type="submission" date="2020-08" db="EMBL/GenBank/DDBJ databases">
        <title>Genomic Encyclopedia of Type Strains, Phase IV (KMG-IV): sequencing the most valuable type-strain genomes for metagenomic binning, comparative biology and taxonomic classification.</title>
        <authorList>
            <person name="Goeker M."/>
        </authorList>
    </citation>
    <scope>NUCLEOTIDE SEQUENCE [LARGE SCALE GENOMIC DNA]</scope>
    <source>
        <strain evidence="3 4">DSM 14878</strain>
    </source>
</reference>
<feature type="region of interest" description="Disordered" evidence="1">
    <location>
        <begin position="86"/>
        <end position="106"/>
    </location>
</feature>
<sequence length="141" mass="14783">MIALLLAFLLTGADPELVPTGVGRFAIYADVASIERTGDVAHMRKLQVTETGFKVGDVTYVGGWSRWAFDCRAGTADRLDFASLRADGTEGPATPDPAPPYEAAPGGDAAELMAVACGEAAARETLRLDEAIRRGQSALAD</sequence>
<dbReference type="Proteomes" id="UP000532936">
    <property type="component" value="Unassembled WGS sequence"/>
</dbReference>
<protein>
    <recommendedName>
        <fullName evidence="2">Surface-adhesin protein E-like domain-containing protein</fullName>
    </recommendedName>
</protein>
<dbReference type="RefSeq" id="WP_183196042.1">
    <property type="nucleotide sequence ID" value="NZ_JACIDA010000001.1"/>
</dbReference>
<evidence type="ECO:0000259" key="2">
    <source>
        <dbReference type="Pfam" id="PF16747"/>
    </source>
</evidence>
<dbReference type="InterPro" id="IPR031939">
    <property type="entry name" value="Adhesin_E-like"/>
</dbReference>
<proteinExistence type="predicted"/>
<dbReference type="AlphaFoldDB" id="A0A7W6EZE4"/>
<dbReference type="EMBL" id="JACIDA010000001">
    <property type="protein sequence ID" value="MBB3871916.1"/>
    <property type="molecule type" value="Genomic_DNA"/>
</dbReference>
<evidence type="ECO:0000313" key="3">
    <source>
        <dbReference type="EMBL" id="MBB3871916.1"/>
    </source>
</evidence>
<gene>
    <name evidence="3" type="ORF">GGR11_001430</name>
</gene>
<feature type="domain" description="Surface-adhesin protein E-like" evidence="2">
    <location>
        <begin position="24"/>
        <end position="118"/>
    </location>
</feature>
<organism evidence="3 4">
    <name type="scientific">Brevundimonas mediterranea</name>
    <dbReference type="NCBI Taxonomy" id="74329"/>
    <lineage>
        <taxon>Bacteria</taxon>
        <taxon>Pseudomonadati</taxon>
        <taxon>Pseudomonadota</taxon>
        <taxon>Alphaproteobacteria</taxon>
        <taxon>Caulobacterales</taxon>
        <taxon>Caulobacteraceae</taxon>
        <taxon>Brevundimonas</taxon>
    </lineage>
</organism>
<evidence type="ECO:0000313" key="4">
    <source>
        <dbReference type="Proteomes" id="UP000532936"/>
    </source>
</evidence>
<name>A0A7W6EZE4_9CAUL</name>
<dbReference type="Pfam" id="PF16747">
    <property type="entry name" value="Adhesin_E"/>
    <property type="match status" value="1"/>
</dbReference>
<accession>A0A7W6EZE4</accession>
<comment type="caution">
    <text evidence="3">The sequence shown here is derived from an EMBL/GenBank/DDBJ whole genome shotgun (WGS) entry which is preliminary data.</text>
</comment>
<evidence type="ECO:0000256" key="1">
    <source>
        <dbReference type="SAM" id="MobiDB-lite"/>
    </source>
</evidence>